<sequence length="223" mass="24770">MINGIGKILTSNSLNNITSSTNSQVMLETTLKAIGRPGFILIDNEINEDTKRYAAAKEFLYQATCLLVYAALVVPVFKRGAFKLAQKVFDKSEIGSFKSLKQYAHYLKLCDTTPTNRIQTLGKEIKGTSIVDADGKVRRQLVKDEYDAVMLKELQKTDENDPPNTFHKLKGAIEFGNIVGSVFGLAIFAPQISHAFIHPALKFLGLEKEAEKSEKNKNIDKTV</sequence>
<dbReference type="Proteomes" id="UP000824139">
    <property type="component" value="Unassembled WGS sequence"/>
</dbReference>
<protein>
    <submittedName>
        <fullName evidence="2">Uncharacterized protein</fullName>
    </submittedName>
</protein>
<gene>
    <name evidence="2" type="ORF">IAD41_02160</name>
</gene>
<accession>A0A9D1FUF7</accession>
<proteinExistence type="predicted"/>
<reference evidence="2" key="1">
    <citation type="submission" date="2020-10" db="EMBL/GenBank/DDBJ databases">
        <authorList>
            <person name="Gilroy R."/>
        </authorList>
    </citation>
    <scope>NUCLEOTIDE SEQUENCE</scope>
    <source>
        <strain evidence="2">CHK152-2994</strain>
    </source>
</reference>
<dbReference type="EMBL" id="DVJO01000049">
    <property type="protein sequence ID" value="HIS82397.1"/>
    <property type="molecule type" value="Genomic_DNA"/>
</dbReference>
<keyword evidence="1" id="KW-0472">Membrane</keyword>
<evidence type="ECO:0000256" key="1">
    <source>
        <dbReference type="SAM" id="Phobius"/>
    </source>
</evidence>
<reference evidence="2" key="2">
    <citation type="journal article" date="2021" name="PeerJ">
        <title>Extensive microbial diversity within the chicken gut microbiome revealed by metagenomics and culture.</title>
        <authorList>
            <person name="Gilroy R."/>
            <person name="Ravi A."/>
            <person name="Getino M."/>
            <person name="Pursley I."/>
            <person name="Horton D.L."/>
            <person name="Alikhan N.F."/>
            <person name="Baker D."/>
            <person name="Gharbi K."/>
            <person name="Hall N."/>
            <person name="Watson M."/>
            <person name="Adriaenssens E.M."/>
            <person name="Foster-Nyarko E."/>
            <person name="Jarju S."/>
            <person name="Secka A."/>
            <person name="Antonio M."/>
            <person name="Oren A."/>
            <person name="Chaudhuri R.R."/>
            <person name="La Ragione R."/>
            <person name="Hildebrand F."/>
            <person name="Pallen M.J."/>
        </authorList>
    </citation>
    <scope>NUCLEOTIDE SEQUENCE</scope>
    <source>
        <strain evidence="2">CHK152-2994</strain>
    </source>
</reference>
<organism evidence="2 3">
    <name type="scientific">Candidatus Scatenecus faecavium</name>
    <dbReference type="NCBI Taxonomy" id="2840915"/>
    <lineage>
        <taxon>Bacteria</taxon>
        <taxon>Candidatus Scatenecus</taxon>
    </lineage>
</organism>
<evidence type="ECO:0000313" key="2">
    <source>
        <dbReference type="EMBL" id="HIS82397.1"/>
    </source>
</evidence>
<dbReference type="AlphaFoldDB" id="A0A9D1FUF7"/>
<keyword evidence="1" id="KW-1133">Transmembrane helix</keyword>
<evidence type="ECO:0000313" key="3">
    <source>
        <dbReference type="Proteomes" id="UP000824139"/>
    </source>
</evidence>
<name>A0A9D1FUF7_9BACT</name>
<keyword evidence="1" id="KW-0812">Transmembrane</keyword>
<feature type="transmembrane region" description="Helical" evidence="1">
    <location>
        <begin position="59"/>
        <end position="77"/>
    </location>
</feature>
<comment type="caution">
    <text evidence="2">The sequence shown here is derived from an EMBL/GenBank/DDBJ whole genome shotgun (WGS) entry which is preliminary data.</text>
</comment>